<evidence type="ECO:0000256" key="4">
    <source>
        <dbReference type="ARBA" id="ARBA00022617"/>
    </source>
</evidence>
<keyword evidence="4" id="KW-0349">Heme</keyword>
<dbReference type="PROSITE" id="PS50939">
    <property type="entry name" value="CYTOCHROME_B561"/>
    <property type="match status" value="1"/>
</dbReference>
<proteinExistence type="predicted"/>
<dbReference type="GO" id="GO:0016020">
    <property type="term" value="C:membrane"/>
    <property type="evidence" value="ECO:0007669"/>
    <property type="project" value="UniProtKB-SubCell"/>
</dbReference>
<comment type="caution">
    <text evidence="13">The sequence shown here is derived from an EMBL/GenBank/DDBJ whole genome shotgun (WGS) entry which is preliminary data.</text>
</comment>
<name>A0A151GDV5_DRECN</name>
<dbReference type="InterPro" id="IPR006593">
    <property type="entry name" value="Cyt_b561/ferric_Rdtase_TM"/>
</dbReference>
<sequence>MTGTGVLAQFGVLLLVAVVWAAVFMNPIILFSGHPIGQSLAVFLLFQSVLFLQPTHTADQKRVGQRVHASLNLAAFLSLVAGVAIVEYNKGLSRKAHFHSVHAYLGTVAVALLVVQYLVGFTMWATPGLWGGEDKAKKLWRLHRIFAYAIVLPLLLLTVLFSTRTDYVAHVLNIPWWSLLVASVLIVAGVYPRLQLYKILAGPRHVVSPAA</sequence>
<evidence type="ECO:0000256" key="11">
    <source>
        <dbReference type="SAM" id="Phobius"/>
    </source>
</evidence>
<comment type="cofactor">
    <cofactor evidence="1">
        <name>heme b</name>
        <dbReference type="ChEBI" id="CHEBI:60344"/>
    </cofactor>
</comment>
<evidence type="ECO:0000313" key="13">
    <source>
        <dbReference type="EMBL" id="KYK55251.1"/>
    </source>
</evidence>
<dbReference type="RefSeq" id="XP_040654603.1">
    <property type="nucleotide sequence ID" value="XM_040804499.1"/>
</dbReference>
<dbReference type="EMBL" id="LAYC01000003">
    <property type="protein sequence ID" value="KYK55251.1"/>
    <property type="molecule type" value="Genomic_DNA"/>
</dbReference>
<feature type="transmembrane region" description="Helical" evidence="11">
    <location>
        <begin position="31"/>
        <end position="52"/>
    </location>
</feature>
<feature type="transmembrane region" description="Helical" evidence="11">
    <location>
        <begin position="101"/>
        <end position="124"/>
    </location>
</feature>
<dbReference type="InParanoid" id="A0A151GDV5"/>
<feature type="transmembrane region" description="Helical" evidence="11">
    <location>
        <begin position="145"/>
        <end position="162"/>
    </location>
</feature>
<evidence type="ECO:0000256" key="2">
    <source>
        <dbReference type="ARBA" id="ARBA00004141"/>
    </source>
</evidence>
<dbReference type="InterPro" id="IPR045150">
    <property type="entry name" value="CYB561D1/2"/>
</dbReference>
<evidence type="ECO:0000256" key="5">
    <source>
        <dbReference type="ARBA" id="ARBA00022692"/>
    </source>
</evidence>
<keyword evidence="9" id="KW-0408">Iron</keyword>
<keyword evidence="5 11" id="KW-0812">Transmembrane</keyword>
<dbReference type="GO" id="GO:0046872">
    <property type="term" value="F:metal ion binding"/>
    <property type="evidence" value="ECO:0007669"/>
    <property type="project" value="UniProtKB-KW"/>
</dbReference>
<keyword evidence="8 11" id="KW-1133">Transmembrane helix</keyword>
<dbReference type="PANTHER" id="PTHR15422">
    <property type="entry name" value="OS05G0565100 PROTEIN"/>
    <property type="match status" value="1"/>
</dbReference>
<evidence type="ECO:0000256" key="7">
    <source>
        <dbReference type="ARBA" id="ARBA00022982"/>
    </source>
</evidence>
<evidence type="ECO:0000256" key="1">
    <source>
        <dbReference type="ARBA" id="ARBA00001970"/>
    </source>
</evidence>
<feature type="transmembrane region" description="Helical" evidence="11">
    <location>
        <begin position="73"/>
        <end position="89"/>
    </location>
</feature>
<feature type="domain" description="Cytochrome b561" evidence="12">
    <location>
        <begin position="1"/>
        <end position="200"/>
    </location>
</feature>
<evidence type="ECO:0000256" key="10">
    <source>
        <dbReference type="ARBA" id="ARBA00023136"/>
    </source>
</evidence>
<protein>
    <recommendedName>
        <fullName evidence="12">Cytochrome b561 domain-containing protein</fullName>
    </recommendedName>
</protein>
<comment type="subcellular location">
    <subcellularLocation>
        <location evidence="2">Membrane</location>
        <topology evidence="2">Multi-pass membrane protein</topology>
    </subcellularLocation>
</comment>
<evidence type="ECO:0000256" key="9">
    <source>
        <dbReference type="ARBA" id="ARBA00023004"/>
    </source>
</evidence>
<dbReference type="GO" id="GO:0140575">
    <property type="term" value="F:transmembrane monodehydroascorbate reductase activity"/>
    <property type="evidence" value="ECO:0007669"/>
    <property type="project" value="InterPro"/>
</dbReference>
<evidence type="ECO:0000259" key="12">
    <source>
        <dbReference type="PROSITE" id="PS50939"/>
    </source>
</evidence>
<evidence type="ECO:0000256" key="3">
    <source>
        <dbReference type="ARBA" id="ARBA00022448"/>
    </source>
</evidence>
<dbReference type="SMART" id="SM00665">
    <property type="entry name" value="B561"/>
    <property type="match status" value="1"/>
</dbReference>
<keyword evidence="14" id="KW-1185">Reference proteome</keyword>
<dbReference type="Pfam" id="PF03188">
    <property type="entry name" value="Cytochrom_B561"/>
    <property type="match status" value="1"/>
</dbReference>
<gene>
    <name evidence="13" type="ORF">DCS_07214</name>
</gene>
<reference evidence="13 14" key="1">
    <citation type="journal article" date="2016" name="Sci. Rep.">
        <title>Insights into Adaptations to a Near-Obligate Nematode Endoparasitic Lifestyle from the Finished Genome of Drechmeria coniospora.</title>
        <authorList>
            <person name="Zhang L."/>
            <person name="Zhou Z."/>
            <person name="Guo Q."/>
            <person name="Fokkens L."/>
            <person name="Miskei M."/>
            <person name="Pocsi I."/>
            <person name="Zhang W."/>
            <person name="Chen M."/>
            <person name="Wang L."/>
            <person name="Sun Y."/>
            <person name="Donzelli B.G."/>
            <person name="Gibson D.M."/>
            <person name="Nelson D.R."/>
            <person name="Luo J.G."/>
            <person name="Rep M."/>
            <person name="Liu H."/>
            <person name="Yang S."/>
            <person name="Wang J."/>
            <person name="Krasnoff S.B."/>
            <person name="Xu Y."/>
            <person name="Molnar I."/>
            <person name="Lin M."/>
        </authorList>
    </citation>
    <scope>NUCLEOTIDE SEQUENCE [LARGE SCALE GENOMIC DNA]</scope>
    <source>
        <strain evidence="13 14">ARSEF 6962</strain>
    </source>
</reference>
<organism evidence="13 14">
    <name type="scientific">Drechmeria coniospora</name>
    <name type="common">Nematophagous fungus</name>
    <name type="synonym">Meria coniospora</name>
    <dbReference type="NCBI Taxonomy" id="98403"/>
    <lineage>
        <taxon>Eukaryota</taxon>
        <taxon>Fungi</taxon>
        <taxon>Dikarya</taxon>
        <taxon>Ascomycota</taxon>
        <taxon>Pezizomycotina</taxon>
        <taxon>Sordariomycetes</taxon>
        <taxon>Hypocreomycetidae</taxon>
        <taxon>Hypocreales</taxon>
        <taxon>Ophiocordycipitaceae</taxon>
        <taxon>Drechmeria</taxon>
    </lineage>
</organism>
<dbReference type="GeneID" id="63719857"/>
<keyword evidence="10 11" id="KW-0472">Membrane</keyword>
<accession>A0A151GDV5</accession>
<dbReference type="Proteomes" id="UP000076580">
    <property type="component" value="Chromosome 03"/>
</dbReference>
<dbReference type="PANTHER" id="PTHR15422:SF45">
    <property type="entry name" value="CYTOCHROME B561 DOMAIN-CONTAINING PROTEIN"/>
    <property type="match status" value="1"/>
</dbReference>
<evidence type="ECO:0000256" key="6">
    <source>
        <dbReference type="ARBA" id="ARBA00022723"/>
    </source>
</evidence>
<dbReference type="CDD" id="cd08761">
    <property type="entry name" value="Cyt_b561_CYB561D2_like"/>
    <property type="match status" value="1"/>
</dbReference>
<keyword evidence="6" id="KW-0479">Metal-binding</keyword>
<dbReference type="AlphaFoldDB" id="A0A151GDV5"/>
<evidence type="ECO:0000313" key="14">
    <source>
        <dbReference type="Proteomes" id="UP000076580"/>
    </source>
</evidence>
<feature type="transmembrane region" description="Helical" evidence="11">
    <location>
        <begin position="174"/>
        <end position="194"/>
    </location>
</feature>
<evidence type="ECO:0000256" key="8">
    <source>
        <dbReference type="ARBA" id="ARBA00022989"/>
    </source>
</evidence>
<keyword evidence="3" id="KW-0813">Transport</keyword>
<dbReference type="Gene3D" id="1.20.120.1770">
    <property type="match status" value="1"/>
</dbReference>
<keyword evidence="7" id="KW-0249">Electron transport</keyword>